<evidence type="ECO:0000256" key="2">
    <source>
        <dbReference type="ARBA" id="ARBA00010231"/>
    </source>
</evidence>
<dbReference type="EMBL" id="BARV01020321">
    <property type="protein sequence ID" value="GAI25996.1"/>
    <property type="molecule type" value="Genomic_DNA"/>
</dbReference>
<evidence type="ECO:0000259" key="6">
    <source>
        <dbReference type="Pfam" id="PF02880"/>
    </source>
</evidence>
<keyword evidence="3" id="KW-0597">Phosphoprotein</keyword>
<feature type="non-terminal residue" evidence="7">
    <location>
        <position position="1"/>
    </location>
</feature>
<dbReference type="GO" id="GO:0005975">
    <property type="term" value="P:carbohydrate metabolic process"/>
    <property type="evidence" value="ECO:0007669"/>
    <property type="project" value="InterPro"/>
</dbReference>
<dbReference type="PANTHER" id="PTHR42946">
    <property type="entry name" value="PHOSPHOHEXOSE MUTASE"/>
    <property type="match status" value="1"/>
</dbReference>
<name>X1N720_9ZZZZ</name>
<dbReference type="InterPro" id="IPR005846">
    <property type="entry name" value="A-D-PHexomutase_a/b/a-III"/>
</dbReference>
<evidence type="ECO:0000256" key="3">
    <source>
        <dbReference type="ARBA" id="ARBA00022553"/>
    </source>
</evidence>
<feature type="domain" description="Alpha-D-phosphohexomutase alpha/beta/alpha" evidence="5">
    <location>
        <begin position="60"/>
        <end position="159"/>
    </location>
</feature>
<protein>
    <recommendedName>
        <fullName evidence="8">Alpha-D-phosphohexomutase alpha/beta/alpha domain-containing protein</fullName>
    </recommendedName>
</protein>
<comment type="cofactor">
    <cofactor evidence="1">
        <name>Mg(2+)</name>
        <dbReference type="ChEBI" id="CHEBI:18420"/>
    </cofactor>
</comment>
<dbReference type="Pfam" id="PF02878">
    <property type="entry name" value="PGM_PMM_I"/>
    <property type="match status" value="1"/>
</dbReference>
<organism evidence="7">
    <name type="scientific">marine sediment metagenome</name>
    <dbReference type="NCBI Taxonomy" id="412755"/>
    <lineage>
        <taxon>unclassified sequences</taxon>
        <taxon>metagenomes</taxon>
        <taxon>ecological metagenomes</taxon>
    </lineage>
</organism>
<comment type="caution">
    <text evidence="7">The sequence shown here is derived from an EMBL/GenBank/DDBJ whole genome shotgun (WGS) entry which is preliminary data.</text>
</comment>
<gene>
    <name evidence="7" type="ORF">S06H3_33938</name>
</gene>
<dbReference type="InterPro" id="IPR005841">
    <property type="entry name" value="Alpha-D-phosphohexomutase_SF"/>
</dbReference>
<reference evidence="7" key="1">
    <citation type="journal article" date="2014" name="Front. Microbiol.">
        <title>High frequency of phylogenetically diverse reductive dehalogenase-homologous genes in deep subseafloor sedimentary metagenomes.</title>
        <authorList>
            <person name="Kawai M."/>
            <person name="Futagami T."/>
            <person name="Toyoda A."/>
            <person name="Takaki Y."/>
            <person name="Nishi S."/>
            <person name="Hori S."/>
            <person name="Arai W."/>
            <person name="Tsubouchi T."/>
            <person name="Morono Y."/>
            <person name="Uchiyama I."/>
            <person name="Ito T."/>
            <person name="Fujiyama A."/>
            <person name="Inagaki F."/>
            <person name="Takami H."/>
        </authorList>
    </citation>
    <scope>NUCLEOTIDE SEQUENCE</scope>
    <source>
        <strain evidence="7">Expedition CK06-06</strain>
    </source>
</reference>
<dbReference type="GO" id="GO:0004615">
    <property type="term" value="F:phosphomannomutase activity"/>
    <property type="evidence" value="ECO:0007669"/>
    <property type="project" value="TreeGrafter"/>
</dbReference>
<evidence type="ECO:0000259" key="4">
    <source>
        <dbReference type="Pfam" id="PF02878"/>
    </source>
</evidence>
<evidence type="ECO:0000313" key="7">
    <source>
        <dbReference type="EMBL" id="GAI25996.1"/>
    </source>
</evidence>
<dbReference type="PANTHER" id="PTHR42946:SF1">
    <property type="entry name" value="PHOSPHOGLUCOMUTASE (ALPHA-D-GLUCOSE-1,6-BISPHOSPHATE-DEPENDENT)"/>
    <property type="match status" value="1"/>
</dbReference>
<evidence type="ECO:0000256" key="1">
    <source>
        <dbReference type="ARBA" id="ARBA00001946"/>
    </source>
</evidence>
<sequence>ITASHNPPDYNGIKLFNRDSLGFSTKQEEEIESRYLSKKFQPTSWQEYGNLAKEEKSGEKYLRALEKKASSWKCDSHMRLVIDPGNGAACNLAPAFFQELGFEVSPVNNEPDGLFPGRGAEPTAETLEETIKFLNECGADLAICFDGDADRVVFCDRQGFLGYNEMIAFISRLAVKESGKTRVATTVETGRLLDAAVADLNAKVSRTKVGDVSLAYSTKESDAASAK</sequence>
<dbReference type="Gene3D" id="3.40.120.10">
    <property type="entry name" value="Alpha-D-Glucose-1,6-Bisphosphate, subunit A, domain 3"/>
    <property type="match status" value="3"/>
</dbReference>
<feature type="domain" description="Alpha-D-phosphohexomutase alpha/beta/alpha" evidence="6">
    <location>
        <begin position="166"/>
        <end position="221"/>
    </location>
</feature>
<comment type="similarity">
    <text evidence="2">Belongs to the phosphohexose mutase family.</text>
</comment>
<dbReference type="Pfam" id="PF02879">
    <property type="entry name" value="PGM_PMM_II"/>
    <property type="match status" value="1"/>
</dbReference>
<feature type="domain" description="Alpha-D-phosphohexomutase alpha/beta/alpha" evidence="4">
    <location>
        <begin position="1"/>
        <end position="40"/>
    </location>
</feature>
<evidence type="ECO:0000259" key="5">
    <source>
        <dbReference type="Pfam" id="PF02879"/>
    </source>
</evidence>
<dbReference type="InterPro" id="IPR050060">
    <property type="entry name" value="Phosphoglucosamine_mutase"/>
</dbReference>
<evidence type="ECO:0008006" key="8">
    <source>
        <dbReference type="Google" id="ProtNLM"/>
    </source>
</evidence>
<dbReference type="SUPFAM" id="SSF53738">
    <property type="entry name" value="Phosphoglucomutase, first 3 domains"/>
    <property type="match status" value="3"/>
</dbReference>
<dbReference type="InterPro" id="IPR005845">
    <property type="entry name" value="A-D-PHexomutase_a/b/a-II"/>
</dbReference>
<dbReference type="AlphaFoldDB" id="X1N720"/>
<dbReference type="InterPro" id="IPR005844">
    <property type="entry name" value="A-D-PHexomutase_a/b/a-I"/>
</dbReference>
<accession>X1N720</accession>
<dbReference type="PRINTS" id="PR00509">
    <property type="entry name" value="PGMPMM"/>
</dbReference>
<proteinExistence type="inferred from homology"/>
<dbReference type="Pfam" id="PF02880">
    <property type="entry name" value="PGM_PMM_III"/>
    <property type="match status" value="1"/>
</dbReference>
<dbReference type="InterPro" id="IPR016055">
    <property type="entry name" value="A-D-PHexomutase_a/b/a-I/II/III"/>
</dbReference>